<dbReference type="OrthoDB" id="10500293at2759"/>
<dbReference type="Proteomes" id="UP000008783">
    <property type="component" value="Unassembled WGS sequence"/>
</dbReference>
<dbReference type="AlphaFoldDB" id="E3L7Z5"/>
<evidence type="ECO:0000313" key="2">
    <source>
        <dbReference type="Proteomes" id="UP000008783"/>
    </source>
</evidence>
<name>E3L7Z5_PUCGT</name>
<proteinExistence type="predicted"/>
<dbReference type="VEuPathDB" id="FungiDB:PGTG_18185"/>
<dbReference type="GeneID" id="10538999"/>
<dbReference type="EMBL" id="DS178370">
    <property type="protein sequence ID" value="EFP92670.2"/>
    <property type="molecule type" value="Genomic_DNA"/>
</dbReference>
<dbReference type="InParanoid" id="E3L7Z5"/>
<evidence type="ECO:0000313" key="1">
    <source>
        <dbReference type="EMBL" id="EFP92670.2"/>
    </source>
</evidence>
<keyword evidence="2" id="KW-1185">Reference proteome</keyword>
<sequence length="94" mass="10443">MKVVPVSDCWNSIPCLITQKRRASAEISCSAVEQEKGVIKAYVSSSDVIDVTSKEINDDHDRSSSSSSYSNKPIERKLITRIFLPLVDPSNKKD</sequence>
<reference evidence="2" key="2">
    <citation type="journal article" date="2011" name="Proc. Natl. Acad. Sci. U.S.A.">
        <title>Obligate biotrophy features unraveled by the genomic analysis of rust fungi.</title>
        <authorList>
            <person name="Duplessis S."/>
            <person name="Cuomo C.A."/>
            <person name="Lin Y.-C."/>
            <person name="Aerts A."/>
            <person name="Tisserant E."/>
            <person name="Veneault-Fourrey C."/>
            <person name="Joly D.L."/>
            <person name="Hacquard S."/>
            <person name="Amselem J."/>
            <person name="Cantarel B.L."/>
            <person name="Chiu R."/>
            <person name="Coutinho P.M."/>
            <person name="Feau N."/>
            <person name="Field M."/>
            <person name="Frey P."/>
            <person name="Gelhaye E."/>
            <person name="Goldberg J."/>
            <person name="Grabherr M.G."/>
            <person name="Kodira C.D."/>
            <person name="Kohler A."/>
            <person name="Kuees U."/>
            <person name="Lindquist E.A."/>
            <person name="Lucas S.M."/>
            <person name="Mago R."/>
            <person name="Mauceli E."/>
            <person name="Morin E."/>
            <person name="Murat C."/>
            <person name="Pangilinan J.L."/>
            <person name="Park R."/>
            <person name="Pearson M."/>
            <person name="Quesneville H."/>
            <person name="Rouhier N."/>
            <person name="Sakthikumar S."/>
            <person name="Salamov A.A."/>
            <person name="Schmutz J."/>
            <person name="Selles B."/>
            <person name="Shapiro H."/>
            <person name="Tanguay P."/>
            <person name="Tuskan G.A."/>
            <person name="Henrissat B."/>
            <person name="Van de Peer Y."/>
            <person name="Rouze P."/>
            <person name="Ellis J.G."/>
            <person name="Dodds P.N."/>
            <person name="Schein J.E."/>
            <person name="Zhong S."/>
            <person name="Hamelin R.C."/>
            <person name="Grigoriev I.V."/>
            <person name="Szabo L.J."/>
            <person name="Martin F."/>
        </authorList>
    </citation>
    <scope>NUCLEOTIDE SEQUENCE [LARGE SCALE GENOMIC DNA]</scope>
    <source>
        <strain evidence="2">CRL 75-36-700-3 / race SCCL</strain>
    </source>
</reference>
<dbReference type="KEGG" id="pgr:PGTG_18185"/>
<gene>
    <name evidence="1" type="ORF">PGTG_18185</name>
</gene>
<reference key="1">
    <citation type="submission" date="2007-01" db="EMBL/GenBank/DDBJ databases">
        <title>The Genome Sequence of Puccinia graminis f. sp. tritici Strain CRL 75-36-700-3.</title>
        <authorList>
            <consortium name="The Broad Institute Genome Sequencing Platform"/>
            <person name="Birren B."/>
            <person name="Lander E."/>
            <person name="Galagan J."/>
            <person name="Nusbaum C."/>
            <person name="Devon K."/>
            <person name="Cuomo C."/>
            <person name="Jaffe D."/>
            <person name="Butler J."/>
            <person name="Alvarez P."/>
            <person name="Gnerre S."/>
            <person name="Grabherr M."/>
            <person name="Mauceli E."/>
            <person name="Brockman W."/>
            <person name="Young S."/>
            <person name="LaButti K."/>
            <person name="Sykes S."/>
            <person name="DeCaprio D."/>
            <person name="Crawford M."/>
            <person name="Koehrsen M."/>
            <person name="Engels R."/>
            <person name="Montgomery P."/>
            <person name="Pearson M."/>
            <person name="Howarth C."/>
            <person name="Larson L."/>
            <person name="White J."/>
            <person name="Zeng Q."/>
            <person name="Kodira C."/>
            <person name="Yandava C."/>
            <person name="Alvarado L."/>
            <person name="O'Leary S."/>
            <person name="Szabo L."/>
            <person name="Dean R."/>
            <person name="Schein J."/>
        </authorList>
    </citation>
    <scope>NUCLEOTIDE SEQUENCE</scope>
    <source>
        <strain>CRL 75-36-700-3</strain>
    </source>
</reference>
<protein>
    <submittedName>
        <fullName evidence="1">Uncharacterized protein</fullName>
    </submittedName>
</protein>
<dbReference type="RefSeq" id="XP_003337089.2">
    <property type="nucleotide sequence ID" value="XM_003337041.2"/>
</dbReference>
<organism evidence="1 2">
    <name type="scientific">Puccinia graminis f. sp. tritici (strain CRL 75-36-700-3 / race SCCL)</name>
    <name type="common">Black stem rust fungus</name>
    <dbReference type="NCBI Taxonomy" id="418459"/>
    <lineage>
        <taxon>Eukaryota</taxon>
        <taxon>Fungi</taxon>
        <taxon>Dikarya</taxon>
        <taxon>Basidiomycota</taxon>
        <taxon>Pucciniomycotina</taxon>
        <taxon>Pucciniomycetes</taxon>
        <taxon>Pucciniales</taxon>
        <taxon>Pucciniaceae</taxon>
        <taxon>Puccinia</taxon>
    </lineage>
</organism>
<accession>E3L7Z5</accession>
<dbReference type="HOGENOM" id="CLU_182446_0_0_1"/>